<feature type="transmembrane region" description="Helical" evidence="2">
    <location>
        <begin position="251"/>
        <end position="273"/>
    </location>
</feature>
<dbReference type="AlphaFoldDB" id="A0A926DUW0"/>
<feature type="transmembrane region" description="Helical" evidence="2">
    <location>
        <begin position="6"/>
        <end position="24"/>
    </location>
</feature>
<feature type="transmembrane region" description="Helical" evidence="2">
    <location>
        <begin position="65"/>
        <end position="84"/>
    </location>
</feature>
<evidence type="ECO:0000256" key="2">
    <source>
        <dbReference type="SAM" id="Phobius"/>
    </source>
</evidence>
<feature type="domain" description="EamA" evidence="3">
    <location>
        <begin position="167"/>
        <end position="296"/>
    </location>
</feature>
<dbReference type="InterPro" id="IPR000620">
    <property type="entry name" value="EamA_dom"/>
</dbReference>
<proteinExistence type="inferred from homology"/>
<protein>
    <submittedName>
        <fullName evidence="4">EamA family transporter</fullName>
    </submittedName>
</protein>
<reference evidence="4" key="1">
    <citation type="submission" date="2020-08" db="EMBL/GenBank/DDBJ databases">
        <title>Genome public.</title>
        <authorList>
            <person name="Liu C."/>
            <person name="Sun Q."/>
        </authorList>
    </citation>
    <scope>NUCLEOTIDE SEQUENCE</scope>
    <source>
        <strain evidence="4">NSJ-32</strain>
    </source>
</reference>
<dbReference type="EMBL" id="JACRSQ010000024">
    <property type="protein sequence ID" value="MBC8544526.1"/>
    <property type="molecule type" value="Genomic_DNA"/>
</dbReference>
<dbReference type="InterPro" id="IPR037185">
    <property type="entry name" value="EmrE-like"/>
</dbReference>
<dbReference type="Gene3D" id="1.10.3730.20">
    <property type="match status" value="1"/>
</dbReference>
<accession>A0A926DUW0</accession>
<evidence type="ECO:0000313" key="5">
    <source>
        <dbReference type="Proteomes" id="UP000657006"/>
    </source>
</evidence>
<evidence type="ECO:0000313" key="4">
    <source>
        <dbReference type="EMBL" id="MBC8544526.1"/>
    </source>
</evidence>
<organism evidence="4 5">
    <name type="scientific">Bianquea renquensis</name>
    <dbReference type="NCBI Taxonomy" id="2763661"/>
    <lineage>
        <taxon>Bacteria</taxon>
        <taxon>Bacillati</taxon>
        <taxon>Bacillota</taxon>
        <taxon>Clostridia</taxon>
        <taxon>Eubacteriales</taxon>
        <taxon>Bianqueaceae</taxon>
        <taxon>Bianquea</taxon>
    </lineage>
</organism>
<keyword evidence="5" id="KW-1185">Reference proteome</keyword>
<evidence type="ECO:0000259" key="3">
    <source>
        <dbReference type="Pfam" id="PF00892"/>
    </source>
</evidence>
<evidence type="ECO:0000256" key="1">
    <source>
        <dbReference type="ARBA" id="ARBA00007362"/>
    </source>
</evidence>
<dbReference type="Pfam" id="PF00892">
    <property type="entry name" value="EamA"/>
    <property type="match status" value="1"/>
</dbReference>
<feature type="transmembrane region" description="Helical" evidence="2">
    <location>
        <begin position="36"/>
        <end position="53"/>
    </location>
</feature>
<comment type="similarity">
    <text evidence="1">Belongs to the EamA transporter family.</text>
</comment>
<feature type="transmembrane region" description="Helical" evidence="2">
    <location>
        <begin position="188"/>
        <end position="206"/>
    </location>
</feature>
<feature type="transmembrane region" description="Helical" evidence="2">
    <location>
        <begin position="120"/>
        <end position="139"/>
    </location>
</feature>
<feature type="transmembrane region" description="Helical" evidence="2">
    <location>
        <begin position="96"/>
        <end position="114"/>
    </location>
</feature>
<dbReference type="SUPFAM" id="SSF103481">
    <property type="entry name" value="Multidrug resistance efflux transporter EmrE"/>
    <property type="match status" value="1"/>
</dbReference>
<feature type="transmembrane region" description="Helical" evidence="2">
    <location>
        <begin position="227"/>
        <end position="245"/>
    </location>
</feature>
<feature type="transmembrane region" description="Helical" evidence="2">
    <location>
        <begin position="151"/>
        <end position="173"/>
    </location>
</feature>
<sequence length="297" mass="32317">MMEVLAVIGTVVCYSLQNIFVKDYQNRCGVGIVQSLWFMAVKSLFTIILFWALNRFTLHVTGPTALFSFLFSVSAIFSDWGLIAAMELGKMAMVSMYSLIGSALIPFFYGACFLGEDLSIVKVVAIVLMCLSFVPSVYGSKNNGTALSKKARIRFIALCIICFVGNGFCALVLKLNQIAVGASGANDFMILMALMTLPICLVALLLMKRQKPWIPAQARTGRSVGCALGLCVFNGTASVLSMFAAKTLPSSIQFPIISGGQLILISLWGWIFFKEKITKQEALGILLALAAMIFFML</sequence>
<keyword evidence="2" id="KW-0472">Membrane</keyword>
<comment type="caution">
    <text evidence="4">The sequence shown here is derived from an EMBL/GenBank/DDBJ whole genome shotgun (WGS) entry which is preliminary data.</text>
</comment>
<gene>
    <name evidence="4" type="ORF">H8730_13345</name>
</gene>
<dbReference type="Proteomes" id="UP000657006">
    <property type="component" value="Unassembled WGS sequence"/>
</dbReference>
<dbReference type="RefSeq" id="WP_177716702.1">
    <property type="nucleotide sequence ID" value="NZ_JACRSQ010000024.1"/>
</dbReference>
<dbReference type="GO" id="GO:0016020">
    <property type="term" value="C:membrane"/>
    <property type="evidence" value="ECO:0007669"/>
    <property type="project" value="InterPro"/>
</dbReference>
<name>A0A926DUW0_9FIRM</name>
<feature type="transmembrane region" description="Helical" evidence="2">
    <location>
        <begin position="280"/>
        <end position="296"/>
    </location>
</feature>
<keyword evidence="2" id="KW-0812">Transmembrane</keyword>
<keyword evidence="2" id="KW-1133">Transmembrane helix</keyword>